<evidence type="ECO:0000256" key="6">
    <source>
        <dbReference type="SAM" id="MobiDB-lite"/>
    </source>
</evidence>
<dbReference type="PANTHER" id="PTHR21716:SF16">
    <property type="entry name" value="BLL1467 PROTEIN"/>
    <property type="match status" value="1"/>
</dbReference>
<dbReference type="PANTHER" id="PTHR21716">
    <property type="entry name" value="TRANSMEMBRANE PROTEIN"/>
    <property type="match status" value="1"/>
</dbReference>
<comment type="similarity">
    <text evidence="2">Belongs to the autoinducer-2 exporter (AI-2E) (TC 2.A.86) family.</text>
</comment>
<dbReference type="GO" id="GO:0055085">
    <property type="term" value="P:transmembrane transport"/>
    <property type="evidence" value="ECO:0007669"/>
    <property type="project" value="TreeGrafter"/>
</dbReference>
<evidence type="ECO:0000256" key="7">
    <source>
        <dbReference type="SAM" id="Phobius"/>
    </source>
</evidence>
<feature type="transmembrane region" description="Helical" evidence="7">
    <location>
        <begin position="299"/>
        <end position="324"/>
    </location>
</feature>
<reference evidence="8 9" key="1">
    <citation type="submission" date="2019-02" db="EMBL/GenBank/DDBJ databases">
        <title>Deep-cultivation of Planctomycetes and their phenomic and genomic characterization uncovers novel biology.</title>
        <authorList>
            <person name="Wiegand S."/>
            <person name="Jogler M."/>
            <person name="Boedeker C."/>
            <person name="Pinto D."/>
            <person name="Vollmers J."/>
            <person name="Rivas-Marin E."/>
            <person name="Kohn T."/>
            <person name="Peeters S.H."/>
            <person name="Heuer A."/>
            <person name="Rast P."/>
            <person name="Oberbeckmann S."/>
            <person name="Bunk B."/>
            <person name="Jeske O."/>
            <person name="Meyerdierks A."/>
            <person name="Storesund J.E."/>
            <person name="Kallscheuer N."/>
            <person name="Luecker S."/>
            <person name="Lage O.M."/>
            <person name="Pohl T."/>
            <person name="Merkel B.J."/>
            <person name="Hornburger P."/>
            <person name="Mueller R.-W."/>
            <person name="Bruemmer F."/>
            <person name="Labrenz M."/>
            <person name="Spormann A.M."/>
            <person name="Op Den Camp H."/>
            <person name="Overmann J."/>
            <person name="Amann R."/>
            <person name="Jetten M.S.M."/>
            <person name="Mascher T."/>
            <person name="Medema M.H."/>
            <person name="Devos D.P."/>
            <person name="Kaster A.-K."/>
            <person name="Ovreas L."/>
            <person name="Rohde M."/>
            <person name="Galperin M.Y."/>
            <person name="Jogler C."/>
        </authorList>
    </citation>
    <scope>NUCLEOTIDE SEQUENCE [LARGE SCALE GENOMIC DNA]</scope>
    <source>
        <strain evidence="8 9">CA85</strain>
    </source>
</reference>
<feature type="transmembrane region" description="Helical" evidence="7">
    <location>
        <begin position="98"/>
        <end position="120"/>
    </location>
</feature>
<dbReference type="OrthoDB" id="9799225at2"/>
<feature type="transmembrane region" description="Helical" evidence="7">
    <location>
        <begin position="344"/>
        <end position="373"/>
    </location>
</feature>
<keyword evidence="9" id="KW-1185">Reference proteome</keyword>
<comment type="subcellular location">
    <subcellularLocation>
        <location evidence="1">Membrane</location>
        <topology evidence="1">Multi-pass membrane protein</topology>
    </subcellularLocation>
</comment>
<keyword evidence="3 7" id="KW-0812">Transmembrane</keyword>
<dbReference type="EMBL" id="SJPK01000015">
    <property type="protein sequence ID" value="TWT56204.1"/>
    <property type="molecule type" value="Genomic_DNA"/>
</dbReference>
<gene>
    <name evidence="8" type="primary">tqsA_2</name>
    <name evidence="8" type="ORF">CA85_43860</name>
</gene>
<dbReference type="Pfam" id="PF01594">
    <property type="entry name" value="AI-2E_transport"/>
    <property type="match status" value="1"/>
</dbReference>
<dbReference type="AlphaFoldDB" id="A0A5C5WZ05"/>
<accession>A0A5C5WZ05</accession>
<dbReference type="RefSeq" id="WP_146393233.1">
    <property type="nucleotide sequence ID" value="NZ_SJPK01000015.1"/>
</dbReference>
<organism evidence="8 9">
    <name type="scientific">Allorhodopirellula solitaria</name>
    <dbReference type="NCBI Taxonomy" id="2527987"/>
    <lineage>
        <taxon>Bacteria</taxon>
        <taxon>Pseudomonadati</taxon>
        <taxon>Planctomycetota</taxon>
        <taxon>Planctomycetia</taxon>
        <taxon>Pirellulales</taxon>
        <taxon>Pirellulaceae</taxon>
        <taxon>Allorhodopirellula</taxon>
    </lineage>
</organism>
<feature type="region of interest" description="Disordered" evidence="6">
    <location>
        <begin position="1"/>
        <end position="42"/>
    </location>
</feature>
<dbReference type="Proteomes" id="UP000318053">
    <property type="component" value="Unassembled WGS sequence"/>
</dbReference>
<comment type="caution">
    <text evidence="8">The sequence shown here is derived from an EMBL/GenBank/DDBJ whole genome shotgun (WGS) entry which is preliminary data.</text>
</comment>
<feature type="transmembrane region" description="Helical" evidence="7">
    <location>
        <begin position="277"/>
        <end position="294"/>
    </location>
</feature>
<feature type="transmembrane region" description="Helical" evidence="7">
    <location>
        <begin position="197"/>
        <end position="219"/>
    </location>
</feature>
<feature type="transmembrane region" description="Helical" evidence="7">
    <location>
        <begin position="69"/>
        <end position="86"/>
    </location>
</feature>
<evidence type="ECO:0000313" key="9">
    <source>
        <dbReference type="Proteomes" id="UP000318053"/>
    </source>
</evidence>
<evidence type="ECO:0000256" key="5">
    <source>
        <dbReference type="ARBA" id="ARBA00023136"/>
    </source>
</evidence>
<evidence type="ECO:0000256" key="1">
    <source>
        <dbReference type="ARBA" id="ARBA00004141"/>
    </source>
</evidence>
<feature type="transmembrane region" description="Helical" evidence="7">
    <location>
        <begin position="249"/>
        <end position="271"/>
    </location>
</feature>
<evidence type="ECO:0000256" key="2">
    <source>
        <dbReference type="ARBA" id="ARBA00009773"/>
    </source>
</evidence>
<evidence type="ECO:0000313" key="8">
    <source>
        <dbReference type="EMBL" id="TWT56204.1"/>
    </source>
</evidence>
<sequence length="410" mass="43949">MSNEAKSGPTAAPDSKSLDQQAASDELAQTAPPQSRAGKPNRRQGAPAWAVIGIFVLLSVAGLAYAQVFLTPVILAFLLSLVFSPVRRLLERIGTPPGIAAGMIVMTLVGGLLLTGLMLITPLTNWVENAPEIGARLEQRMLEIRNGFGGGSEGKSVSEVVQEVEDAATPESNGDVQEVVVRDQSYVGMLATTAPSAFVQTILVLVLLFFILASGDMFYEKLVHTMPTFRDKRRAITIAHDVERKLSQYLMTISIINGGLGIAVGLAMWAFGMPNPFLFGLVAALFNYVPYIGAIGGSLLALVVGLLTFSGAWAAIMPAATYYLLTAIEGQFITPYFVGRHLKLNTVVVFISVTFWAWLWSVVGMLVAVPLLVTLRTFCEHIPSLEPYGDFLSARGAEVDPDDGGADDSK</sequence>
<dbReference type="GO" id="GO:0016020">
    <property type="term" value="C:membrane"/>
    <property type="evidence" value="ECO:0007669"/>
    <property type="project" value="UniProtKB-SubCell"/>
</dbReference>
<evidence type="ECO:0000256" key="4">
    <source>
        <dbReference type="ARBA" id="ARBA00022989"/>
    </source>
</evidence>
<evidence type="ECO:0000256" key="3">
    <source>
        <dbReference type="ARBA" id="ARBA00022692"/>
    </source>
</evidence>
<name>A0A5C5WZ05_9BACT</name>
<keyword evidence="4 7" id="KW-1133">Transmembrane helix</keyword>
<keyword evidence="5 7" id="KW-0472">Membrane</keyword>
<proteinExistence type="inferred from homology"/>
<dbReference type="InterPro" id="IPR002549">
    <property type="entry name" value="AI-2E-like"/>
</dbReference>
<protein>
    <submittedName>
        <fullName evidence="8">AI-2 transport protein TqsA</fullName>
    </submittedName>
</protein>